<dbReference type="AlphaFoldDB" id="A0A915IXG5"/>
<accession>A0A915IXG5</accession>
<reference evidence="2" key="1">
    <citation type="submission" date="2022-11" db="UniProtKB">
        <authorList>
            <consortium name="WormBaseParasite"/>
        </authorList>
    </citation>
    <scope>IDENTIFICATION</scope>
</reference>
<name>A0A915IXG5_ROMCU</name>
<dbReference type="GO" id="GO:0005615">
    <property type="term" value="C:extracellular space"/>
    <property type="evidence" value="ECO:0007669"/>
    <property type="project" value="TreeGrafter"/>
</dbReference>
<keyword evidence="1" id="KW-1185">Reference proteome</keyword>
<organism evidence="1 2">
    <name type="scientific">Romanomermis culicivorax</name>
    <name type="common">Nematode worm</name>
    <dbReference type="NCBI Taxonomy" id="13658"/>
    <lineage>
        <taxon>Eukaryota</taxon>
        <taxon>Metazoa</taxon>
        <taxon>Ecdysozoa</taxon>
        <taxon>Nematoda</taxon>
        <taxon>Enoplea</taxon>
        <taxon>Dorylaimia</taxon>
        <taxon>Mermithida</taxon>
        <taxon>Mermithoidea</taxon>
        <taxon>Mermithidae</taxon>
        <taxon>Romanomermis</taxon>
    </lineage>
</organism>
<evidence type="ECO:0000313" key="1">
    <source>
        <dbReference type="Proteomes" id="UP000887565"/>
    </source>
</evidence>
<dbReference type="Proteomes" id="UP000887565">
    <property type="component" value="Unplaced"/>
</dbReference>
<dbReference type="PANTHER" id="PTHR10974:SF6">
    <property type="entry name" value="PROTEIN CBG19234"/>
    <property type="match status" value="1"/>
</dbReference>
<dbReference type="InterPro" id="IPR004245">
    <property type="entry name" value="DUF229"/>
</dbReference>
<dbReference type="PANTHER" id="PTHR10974">
    <property type="entry name" value="FI08016P-RELATED"/>
    <property type="match status" value="1"/>
</dbReference>
<dbReference type="WBParaSite" id="nRc.2.0.1.t18105-RA">
    <property type="protein sequence ID" value="nRc.2.0.1.t18105-RA"/>
    <property type="gene ID" value="nRc.2.0.1.g18105"/>
</dbReference>
<proteinExistence type="predicted"/>
<evidence type="ECO:0000313" key="2">
    <source>
        <dbReference type="WBParaSite" id="nRc.2.0.1.t18105-RA"/>
    </source>
</evidence>
<protein>
    <submittedName>
        <fullName evidence="2">Uncharacterized protein</fullName>
    </submittedName>
</protein>
<sequence length="340" mass="39715">MGLNFLRWNSLKKYFIVCLCAAGLVYEIQRWKFGNNNNKGDHYGKMIDSNLKNMETEEETDNILKRKFRILAEFVDPSAYKNLDVIRTHQQSTGHHLQNFCKYPVLAIEDPSIREHIVHNRTWTCKQVEPDLVIFDQKTGLLKFDRRTASDVFGRILASKISCQFRPFAGSLQPDITTIQHYGQWTYFHTVENGVLVHDDQFEVTCFVNEANSTVNPIRVLYRNAFAQVSFKTVENEKLAISADNLLSLDIVGLDSTSLNMFKRHMPRSWSFMMEKMGFLYLEGYNKVADNSMVNWVPIFLGKRYLNQSESEDMMDELGQWPDVVLELDQFDWLWKLYKG</sequence>
<dbReference type="Pfam" id="PF02995">
    <property type="entry name" value="DUF229"/>
    <property type="match status" value="1"/>
</dbReference>